<evidence type="ECO:0000256" key="11">
    <source>
        <dbReference type="ARBA" id="ARBA00023242"/>
    </source>
</evidence>
<dbReference type="FunCoup" id="F2TVS6">
    <property type="interactions" value="1420"/>
</dbReference>
<dbReference type="Pfam" id="PF00412">
    <property type="entry name" value="LIM"/>
    <property type="match status" value="1"/>
</dbReference>
<evidence type="ECO:0000256" key="1">
    <source>
        <dbReference type="ARBA" id="ARBA00001954"/>
    </source>
</evidence>
<proteinExistence type="inferred from homology"/>
<keyword evidence="6" id="KW-0223">Dioxygenase</keyword>
<dbReference type="PANTHER" id="PTHR12480:SF32">
    <property type="entry name" value="BIFUNCTIONAL ARGININE DEMETHYLASE AND LYSYL-HYDROXYLASE JMJD6"/>
    <property type="match status" value="1"/>
</dbReference>
<keyword evidence="3" id="KW-0479">Metal-binding</keyword>
<evidence type="ECO:0000256" key="7">
    <source>
        <dbReference type="ARBA" id="ARBA00023002"/>
    </source>
</evidence>
<reference evidence="15" key="1">
    <citation type="submission" date="2009-08" db="EMBL/GenBank/DDBJ databases">
        <title>Annotation of Salpingoeca rosetta.</title>
        <authorList>
            <consortium name="The Broad Institute Genome Sequencing Platform"/>
            <person name="Russ C."/>
            <person name="Cuomo C."/>
            <person name="Burger G."/>
            <person name="Gray M.W."/>
            <person name="Holland P.W.H."/>
            <person name="King N."/>
            <person name="Lang F.B.F."/>
            <person name="Roger A.J."/>
            <person name="Ruiz-Trillo I."/>
            <person name="Young S.K."/>
            <person name="Zeng Q."/>
            <person name="Gargeya S."/>
            <person name="Alvarado L."/>
            <person name="Berlin A."/>
            <person name="Chapman S.B."/>
            <person name="Chen Z."/>
            <person name="Freedman E."/>
            <person name="Gellesch M."/>
            <person name="Goldberg J."/>
            <person name="Griggs A."/>
            <person name="Gujja S."/>
            <person name="Heilman E."/>
            <person name="Heiman D."/>
            <person name="Howarth C."/>
            <person name="Mehta T."/>
            <person name="Neiman D."/>
            <person name="Pearson M."/>
            <person name="Roberts A."/>
            <person name="Saif S."/>
            <person name="Shea T."/>
            <person name="Shenoy N."/>
            <person name="Sisk P."/>
            <person name="Stolte C."/>
            <person name="Sykes S."/>
            <person name="White J."/>
            <person name="Yandava C."/>
            <person name="Haas B."/>
            <person name="Nusbaum C."/>
            <person name="Birren B."/>
        </authorList>
    </citation>
    <scope>NUCLEOTIDE SEQUENCE [LARGE SCALE GENOMIC DNA]</scope>
    <source>
        <strain evidence="15">ATCC 50818</strain>
    </source>
</reference>
<keyword evidence="9" id="KW-0805">Transcription regulation</keyword>
<evidence type="ECO:0000256" key="2">
    <source>
        <dbReference type="ARBA" id="ARBA00004123"/>
    </source>
</evidence>
<evidence type="ECO:0000256" key="12">
    <source>
        <dbReference type="ARBA" id="ARBA00038068"/>
    </source>
</evidence>
<name>F2TVS6_SALR5</name>
<dbReference type="Gene3D" id="2.60.120.650">
    <property type="entry name" value="Cupin"/>
    <property type="match status" value="1"/>
</dbReference>
<dbReference type="GO" id="GO:0005634">
    <property type="term" value="C:nucleus"/>
    <property type="evidence" value="ECO:0007669"/>
    <property type="project" value="UniProtKB-SubCell"/>
</dbReference>
<dbReference type="EMBL" id="GL832955">
    <property type="protein sequence ID" value="EGD72172.1"/>
    <property type="molecule type" value="Genomic_DNA"/>
</dbReference>
<dbReference type="PROSITE" id="PS51184">
    <property type="entry name" value="JMJC"/>
    <property type="match status" value="1"/>
</dbReference>
<evidence type="ECO:0000313" key="16">
    <source>
        <dbReference type="Proteomes" id="UP000007799"/>
    </source>
</evidence>
<keyword evidence="16" id="KW-1185">Reference proteome</keyword>
<dbReference type="OrthoDB" id="424465at2759"/>
<dbReference type="STRING" id="946362.F2TVS6"/>
<evidence type="ECO:0000256" key="10">
    <source>
        <dbReference type="ARBA" id="ARBA00023163"/>
    </source>
</evidence>
<evidence type="ECO:0000256" key="13">
    <source>
        <dbReference type="SAM" id="MobiDB-lite"/>
    </source>
</evidence>
<dbReference type="eggNOG" id="KOG1700">
    <property type="taxonomic scope" value="Eukaryota"/>
</dbReference>
<evidence type="ECO:0000256" key="3">
    <source>
        <dbReference type="ARBA" id="ARBA00022723"/>
    </source>
</evidence>
<dbReference type="Pfam" id="PF13621">
    <property type="entry name" value="Cupin_8"/>
    <property type="match status" value="1"/>
</dbReference>
<feature type="compositionally biased region" description="Basic residues" evidence="13">
    <location>
        <begin position="63"/>
        <end position="74"/>
    </location>
</feature>
<evidence type="ECO:0000256" key="8">
    <source>
        <dbReference type="ARBA" id="ARBA00023004"/>
    </source>
</evidence>
<dbReference type="KEGG" id="sre:PTSG_00195"/>
<sequence>MENAQRGGSAARDNSSSSSSSRKHNSATANSNEDGRTRVASSTRSSASSSVSSATRSSSSDKWRRKAKKAKRKCRTEISTKQWSHHKYADRDDLLKPTLESPIDVIDYDSVSVEEFQEKYERAARPVLIRGCVSKWPAVRRWTFERLLKKYGDDKFKCGEDDDGYAVKMKLKYYFQYLQNNRDDSPLYVFDTSFADKPGKESLARDYEVPKYFKDDLFQYAPYDRRPPHRWFVIGPKRSGTDMHIDPLATAAWNALVHGKKRWVVFPPHVAKADVRARSKETDGEAITWPCLKCTKCNRTLANGSFLEHEGKPYCEKPCYQALFGAQGYGRGGTESHKDFGSKDSTLLPK</sequence>
<dbReference type="SUPFAM" id="SSF51197">
    <property type="entry name" value="Clavaminate synthase-like"/>
    <property type="match status" value="1"/>
</dbReference>
<protein>
    <submittedName>
        <fullName evidence="15">Valve cells defective protein 1</fullName>
    </submittedName>
</protein>
<comment type="similarity">
    <text evidence="12">Belongs to the JMJD6 family.</text>
</comment>
<feature type="domain" description="JmjC" evidence="14">
    <location>
        <begin position="198"/>
        <end position="350"/>
    </location>
</feature>
<evidence type="ECO:0000256" key="4">
    <source>
        <dbReference type="ARBA" id="ARBA00022833"/>
    </source>
</evidence>
<dbReference type="eggNOG" id="KOG2130">
    <property type="taxonomic scope" value="Eukaryota"/>
</dbReference>
<dbReference type="InterPro" id="IPR041667">
    <property type="entry name" value="Cupin_8"/>
</dbReference>
<dbReference type="GO" id="GO:0106140">
    <property type="term" value="F:P-TEFb complex binding"/>
    <property type="evidence" value="ECO:0007669"/>
    <property type="project" value="TreeGrafter"/>
</dbReference>
<gene>
    <name evidence="15" type="ORF">PTSG_00195</name>
</gene>
<keyword evidence="8" id="KW-0408">Iron</keyword>
<dbReference type="InterPro" id="IPR003347">
    <property type="entry name" value="JmjC_dom"/>
</dbReference>
<dbReference type="GO" id="GO:0033749">
    <property type="term" value="F:histone H4R3 demethylase activity"/>
    <property type="evidence" value="ECO:0007669"/>
    <property type="project" value="TreeGrafter"/>
</dbReference>
<evidence type="ECO:0000313" key="15">
    <source>
        <dbReference type="EMBL" id="EGD72172.1"/>
    </source>
</evidence>
<dbReference type="AlphaFoldDB" id="F2TVS6"/>
<accession>F2TVS6</accession>
<dbReference type="InParanoid" id="F2TVS6"/>
<dbReference type="Proteomes" id="UP000007799">
    <property type="component" value="Unassembled WGS sequence"/>
</dbReference>
<comment type="subcellular location">
    <subcellularLocation>
        <location evidence="2">Nucleus</location>
    </subcellularLocation>
</comment>
<dbReference type="PANTHER" id="PTHR12480">
    <property type="entry name" value="ARGININE DEMETHYLASE AND LYSYL-HYDROXYLASE JMJD"/>
    <property type="match status" value="1"/>
</dbReference>
<evidence type="ECO:0000259" key="14">
    <source>
        <dbReference type="PROSITE" id="PS51184"/>
    </source>
</evidence>
<evidence type="ECO:0000256" key="6">
    <source>
        <dbReference type="ARBA" id="ARBA00022964"/>
    </source>
</evidence>
<dbReference type="InterPro" id="IPR050910">
    <property type="entry name" value="JMJD6_ArgDemeth/LysHydrox"/>
</dbReference>
<dbReference type="RefSeq" id="XP_004998744.1">
    <property type="nucleotide sequence ID" value="XM_004998687.1"/>
</dbReference>
<keyword evidence="7" id="KW-0560">Oxidoreductase</keyword>
<dbReference type="InterPro" id="IPR001781">
    <property type="entry name" value="Znf_LIM"/>
</dbReference>
<evidence type="ECO:0000256" key="9">
    <source>
        <dbReference type="ARBA" id="ARBA00023015"/>
    </source>
</evidence>
<keyword evidence="4" id="KW-0862">Zinc</keyword>
<dbReference type="SMART" id="SM00558">
    <property type="entry name" value="JmjC"/>
    <property type="match status" value="1"/>
</dbReference>
<keyword evidence="10" id="KW-0804">Transcription</keyword>
<dbReference type="SUPFAM" id="SSF57716">
    <property type="entry name" value="Glucocorticoid receptor-like (DNA-binding domain)"/>
    <property type="match status" value="1"/>
</dbReference>
<keyword evidence="11" id="KW-0539">Nucleus</keyword>
<feature type="region of interest" description="Disordered" evidence="13">
    <location>
        <begin position="1"/>
        <end position="78"/>
    </location>
</feature>
<evidence type="ECO:0000256" key="5">
    <source>
        <dbReference type="ARBA" id="ARBA00022853"/>
    </source>
</evidence>
<comment type="cofactor">
    <cofactor evidence="1">
        <name>Fe(2+)</name>
        <dbReference type="ChEBI" id="CHEBI:29033"/>
    </cofactor>
</comment>
<feature type="compositionally biased region" description="Low complexity" evidence="13">
    <location>
        <begin position="38"/>
        <end position="60"/>
    </location>
</feature>
<dbReference type="GO" id="GO:0005737">
    <property type="term" value="C:cytoplasm"/>
    <property type="evidence" value="ECO:0007669"/>
    <property type="project" value="TreeGrafter"/>
</dbReference>
<keyword evidence="5" id="KW-0156">Chromatin regulator</keyword>
<dbReference type="GO" id="GO:0046872">
    <property type="term" value="F:metal ion binding"/>
    <property type="evidence" value="ECO:0007669"/>
    <property type="project" value="UniProtKB-KW"/>
</dbReference>
<organism evidence="16">
    <name type="scientific">Salpingoeca rosetta (strain ATCC 50818 / BSB-021)</name>
    <dbReference type="NCBI Taxonomy" id="946362"/>
    <lineage>
        <taxon>Eukaryota</taxon>
        <taxon>Choanoflagellata</taxon>
        <taxon>Craspedida</taxon>
        <taxon>Salpingoecidae</taxon>
        <taxon>Salpingoeca</taxon>
    </lineage>
</organism>
<dbReference type="GeneID" id="16067687"/>